<reference evidence="2 3" key="1">
    <citation type="journal article" date="2016" name="Mol. Biol. Evol.">
        <title>Comparative Genomics of Early-Diverging Mushroom-Forming Fungi Provides Insights into the Origins of Lignocellulose Decay Capabilities.</title>
        <authorList>
            <person name="Nagy L.G."/>
            <person name="Riley R."/>
            <person name="Tritt A."/>
            <person name="Adam C."/>
            <person name="Daum C."/>
            <person name="Floudas D."/>
            <person name="Sun H."/>
            <person name="Yadav J.S."/>
            <person name="Pangilinan J."/>
            <person name="Larsson K.H."/>
            <person name="Matsuura K."/>
            <person name="Barry K."/>
            <person name="Labutti K."/>
            <person name="Kuo R."/>
            <person name="Ohm R.A."/>
            <person name="Bhattacharya S.S."/>
            <person name="Shirouzu T."/>
            <person name="Yoshinaga Y."/>
            <person name="Martin F.M."/>
            <person name="Grigoriev I.V."/>
            <person name="Hibbett D.S."/>
        </authorList>
    </citation>
    <scope>NUCLEOTIDE SEQUENCE [LARGE SCALE GENOMIC DNA]</scope>
    <source>
        <strain evidence="2 3">HHB12733</strain>
    </source>
</reference>
<dbReference type="Proteomes" id="UP000076842">
    <property type="component" value="Unassembled WGS sequence"/>
</dbReference>
<dbReference type="Pfam" id="PF12770">
    <property type="entry name" value="CHAT"/>
    <property type="match status" value="1"/>
</dbReference>
<sequence length="1165" mass="130726">MDLHGMHRDQLQEAPLSPLPRVDFQVVHLPTKDPIMMLANPTAYTDKGYDLLRRYEQLGDRTDLTSATNCFKAAYQGTPSILALPYSAALAGFAQANHLESQYLRSLPEARTAVTIQQDALRYTAREGPLYAQRLNHLGEYILGVFNRTRDGRAALLQQATSTFKEALNSIDDSDDDAWLRCTTNLANTIAKGGEVAGSVDQLTQGLALFQKAEQRCPPRHVRWRPWALSQYALYLILYSRASTVPRDELYGQAIEYAELAFEVSQGRILEEVESLSWLSYVYYTDYLRDPKLEAIERTISVAQECVDTLKRFMPDHGLLRATMPNLATYYVNRFEVTGNREHIESAVAFYDDFLALMDPDEPSAWARFFAAGRAYACRFELSANPHDLDQAINHFRQADELAMQDNDKALCKQYLGCALAERSIHQHTVSDLNKAIDRLIEALDKSETSHKTGAQADLAHALTLRYRTEESLGRVDLDGAIELYDQATRTPGLLKFHDVHLSLYGCAVHERWKQTRLPEDLEQAFKLHRAAVNIALKGQSRRDLFLMRLGTVCRDMHAVFPGHAMGDPLERSIETLSEAAALAGPVHSLYAMYQRELAESYLRRFSITKSPQDYQASLRALQTAAHSEGSTPNDRLEAASHWANMIYKENPHQALEAYRVALSLLPKVAWRGLEQNVRYRRLHWRNLATDAAACAITVGRPEFAIELLEQGRAVLLNSSLQLRVEVEMLRKTEPRLARELENLSNELELSTSRTTMDSGSAPSNATGIKRYDEIREANMEYHRALALAWERKVDEIRLLPGFENFLRTASYDGLRHAAGGGPVVMVNISRWRCDALIIRENGPVHVVPLPSVTKTGLEKMSNDLHTTLTAAKDAPSAQVANNLLVQVLDWLWSHIGYSIWRSLQKLSTSTRIWMIPTGALALLPLHAATSASDPGLGFPSLFSVSHTSTLSGLIRARTPRTARREEFRMLAVTQSNAVGRVYLPSLDCEMTSIYQHIPAASVTHLDGLDATVTTVTDQLEHHNFLHLCCHGFHDFDNPYNSGLALQDGESLRLSDLMSKKLDRAEFAFLSACHTARVDPRAADETVHIASGLYLAGYKSIVATKWGIVDQDGPLVAKYVYEYMTRDGRPPDYTDGSEALRYAVNRLRQSGTDAFRWVPFVHLGA</sequence>
<dbReference type="SUPFAM" id="SSF81901">
    <property type="entry name" value="HCP-like"/>
    <property type="match status" value="1"/>
</dbReference>
<proteinExistence type="predicted"/>
<dbReference type="InterPro" id="IPR011990">
    <property type="entry name" value="TPR-like_helical_dom_sf"/>
</dbReference>
<evidence type="ECO:0000313" key="3">
    <source>
        <dbReference type="Proteomes" id="UP000076842"/>
    </source>
</evidence>
<dbReference type="InterPro" id="IPR024983">
    <property type="entry name" value="CHAT_dom"/>
</dbReference>
<dbReference type="OrthoDB" id="9991317at2759"/>
<organism evidence="2 3">
    <name type="scientific">Calocera cornea HHB12733</name>
    <dbReference type="NCBI Taxonomy" id="1353952"/>
    <lineage>
        <taxon>Eukaryota</taxon>
        <taxon>Fungi</taxon>
        <taxon>Dikarya</taxon>
        <taxon>Basidiomycota</taxon>
        <taxon>Agaricomycotina</taxon>
        <taxon>Dacrymycetes</taxon>
        <taxon>Dacrymycetales</taxon>
        <taxon>Dacrymycetaceae</taxon>
        <taxon>Calocera</taxon>
    </lineage>
</organism>
<protein>
    <recommendedName>
        <fullName evidence="1">CHAT domain-containing protein</fullName>
    </recommendedName>
</protein>
<feature type="domain" description="CHAT" evidence="1">
    <location>
        <begin position="891"/>
        <end position="1164"/>
    </location>
</feature>
<dbReference type="AlphaFoldDB" id="A0A165DZV0"/>
<accession>A0A165DZV0</accession>
<dbReference type="EMBL" id="KV424028">
    <property type="protein sequence ID" value="KZT53822.1"/>
    <property type="molecule type" value="Genomic_DNA"/>
</dbReference>
<dbReference type="STRING" id="1353952.A0A165DZV0"/>
<gene>
    <name evidence="2" type="ORF">CALCODRAFT_37119</name>
</gene>
<dbReference type="InParanoid" id="A0A165DZV0"/>
<evidence type="ECO:0000313" key="2">
    <source>
        <dbReference type="EMBL" id="KZT53822.1"/>
    </source>
</evidence>
<dbReference type="Gene3D" id="1.25.40.10">
    <property type="entry name" value="Tetratricopeptide repeat domain"/>
    <property type="match status" value="1"/>
</dbReference>
<name>A0A165DZV0_9BASI</name>
<evidence type="ECO:0000259" key="1">
    <source>
        <dbReference type="Pfam" id="PF12770"/>
    </source>
</evidence>
<keyword evidence="3" id="KW-1185">Reference proteome</keyword>